<gene>
    <name evidence="1" type="ORF">DXZ20_12485</name>
</gene>
<accession>A0A6M0RJU7</accession>
<sequence>SDADGYLVRNYDHLKFFAHQPCIGDFSLNVANPITADYFKTRFSLERLTASYDLNISQLLDLLTATPADWFDITVHQHMPMFHMEHCVFCAFLSDGTDFSNCGRPCEKHEVVLCDRTGTEHVLQADAGCRNTLYNGVAQTGAEFIPRLIEQGARHFRIDFLNETPNQVQQILSCYQQLLRGDITGRQLWQTLQLSNQLGVTRGTLENRRSA</sequence>
<dbReference type="InterPro" id="IPR001539">
    <property type="entry name" value="Peptidase_U32"/>
</dbReference>
<dbReference type="Proteomes" id="UP000481033">
    <property type="component" value="Unassembled WGS sequence"/>
</dbReference>
<proteinExistence type="predicted"/>
<dbReference type="Pfam" id="PF01136">
    <property type="entry name" value="Peptidase_U32"/>
    <property type="match status" value="1"/>
</dbReference>
<feature type="non-terminal residue" evidence="1">
    <location>
        <position position="1"/>
    </location>
</feature>
<evidence type="ECO:0000313" key="2">
    <source>
        <dbReference type="Proteomes" id="UP000481033"/>
    </source>
</evidence>
<keyword evidence="2" id="KW-1185">Reference proteome</keyword>
<reference evidence="1 2" key="1">
    <citation type="journal article" date="2020" name="Microb. Ecol.">
        <title>Ecogenomics of the Marine Benthic Filamentous Cyanobacterium Adonisia.</title>
        <authorList>
            <person name="Walter J.M."/>
            <person name="Coutinho F.H."/>
            <person name="Leomil L."/>
            <person name="Hargreaves P.I."/>
            <person name="Campeao M.E."/>
            <person name="Vieira V.V."/>
            <person name="Silva B.S."/>
            <person name="Fistarol G.O."/>
            <person name="Salomon P.S."/>
            <person name="Sawabe T."/>
            <person name="Mino S."/>
            <person name="Hosokawa M."/>
            <person name="Miyashita H."/>
            <person name="Maruyama F."/>
            <person name="van Verk M.C."/>
            <person name="Dutilh B.E."/>
            <person name="Thompson C.C."/>
            <person name="Thompson F.L."/>
        </authorList>
    </citation>
    <scope>NUCLEOTIDE SEQUENCE [LARGE SCALE GENOMIC DNA]</scope>
    <source>
        <strain evidence="1 2">CCMR0081</strain>
    </source>
</reference>
<comment type="caution">
    <text evidence="1">The sequence shown here is derived from an EMBL/GenBank/DDBJ whole genome shotgun (WGS) entry which is preliminary data.</text>
</comment>
<name>A0A6M0RJU7_9CYAN</name>
<organism evidence="1 2">
    <name type="scientific">Adonisia turfae CCMR0081</name>
    <dbReference type="NCBI Taxonomy" id="2292702"/>
    <lineage>
        <taxon>Bacteria</taxon>
        <taxon>Bacillati</taxon>
        <taxon>Cyanobacteriota</taxon>
        <taxon>Adonisia</taxon>
        <taxon>Adonisia turfae</taxon>
    </lineage>
</organism>
<protein>
    <submittedName>
        <fullName evidence="1">U32 family peptidase</fullName>
    </submittedName>
</protein>
<evidence type="ECO:0000313" key="1">
    <source>
        <dbReference type="EMBL" id="NEZ56476.1"/>
    </source>
</evidence>
<dbReference type="EMBL" id="QXHD01000004">
    <property type="protein sequence ID" value="NEZ56476.1"/>
    <property type="molecule type" value="Genomic_DNA"/>
</dbReference>
<dbReference type="AlphaFoldDB" id="A0A6M0RJU7"/>
<dbReference type="RefSeq" id="WP_250565737.1">
    <property type="nucleotide sequence ID" value="NZ_QXHD01000004.1"/>
</dbReference>